<dbReference type="CDD" id="cd00305">
    <property type="entry name" value="Cu-Zn_Superoxide_Dismutase"/>
    <property type="match status" value="1"/>
</dbReference>
<feature type="region of interest" description="Disordered" evidence="2">
    <location>
        <begin position="94"/>
        <end position="142"/>
    </location>
</feature>
<accession>A0A1Z1FCE1</accession>
<dbReference type="AlphaFoldDB" id="A0A1Z1FCE1"/>
<dbReference type="InterPro" id="IPR036423">
    <property type="entry name" value="SOD-like_Cu/Zn_dom_sf"/>
</dbReference>
<dbReference type="EMBL" id="CP019602">
    <property type="protein sequence ID" value="ARU16425.1"/>
    <property type="molecule type" value="Genomic_DNA"/>
</dbReference>
<comment type="similarity">
    <text evidence="1">Belongs to the Cu-Zn superoxide dismutase family.</text>
</comment>
<feature type="domain" description="Superoxide dismutase copper/zinc binding" evidence="3">
    <location>
        <begin position="53"/>
        <end position="178"/>
    </location>
</feature>
<name>A0A1Z1FCE1_9SPHN</name>
<dbReference type="SUPFAM" id="SSF49329">
    <property type="entry name" value="Cu,Zn superoxide dismutase-like"/>
    <property type="match status" value="1"/>
</dbReference>
<feature type="compositionally biased region" description="Low complexity" evidence="2">
    <location>
        <begin position="131"/>
        <end position="142"/>
    </location>
</feature>
<dbReference type="Gene3D" id="2.60.40.200">
    <property type="entry name" value="Superoxide dismutase, copper/zinc binding domain"/>
    <property type="match status" value="1"/>
</dbReference>
<evidence type="ECO:0000256" key="2">
    <source>
        <dbReference type="SAM" id="MobiDB-lite"/>
    </source>
</evidence>
<dbReference type="KEGG" id="cman:A9D14_09835"/>
<evidence type="ECO:0000313" key="4">
    <source>
        <dbReference type="EMBL" id="ARU16425.1"/>
    </source>
</evidence>
<proteinExistence type="inferred from homology"/>
<gene>
    <name evidence="4" type="ORF">A9D14_09835</name>
</gene>
<dbReference type="InterPro" id="IPR024134">
    <property type="entry name" value="SOD_Cu/Zn_/chaperone"/>
</dbReference>
<reference evidence="4 5" key="1">
    <citation type="submission" date="2017-01" db="EMBL/GenBank/DDBJ databases">
        <title>Complete genome sequence of esterase-producing bacterium Croceicoccus marinus E4A9.</title>
        <authorList>
            <person name="Wu Y.-H."/>
            <person name="Cheng H."/>
            <person name="Xu L."/>
            <person name="Huo Y.-Y."/>
            <person name="Wang C.-S."/>
            <person name="Xu X.-W."/>
        </authorList>
    </citation>
    <scope>NUCLEOTIDE SEQUENCE [LARGE SCALE GENOMIC DNA]</scope>
    <source>
        <strain evidence="4 5">E4A9</strain>
    </source>
</reference>
<dbReference type="STRING" id="450378.GCA_001661675_01981"/>
<dbReference type="PROSITE" id="PS00087">
    <property type="entry name" value="SOD_CU_ZN_1"/>
    <property type="match status" value="1"/>
</dbReference>
<feature type="compositionally biased region" description="Polar residues" evidence="2">
    <location>
        <begin position="103"/>
        <end position="113"/>
    </location>
</feature>
<dbReference type="GO" id="GO:0006801">
    <property type="term" value="P:superoxide metabolic process"/>
    <property type="evidence" value="ECO:0007669"/>
    <property type="project" value="InterPro"/>
</dbReference>
<dbReference type="InterPro" id="IPR001424">
    <property type="entry name" value="SOD_Cu_Zn_dom"/>
</dbReference>
<evidence type="ECO:0000259" key="3">
    <source>
        <dbReference type="Pfam" id="PF00080"/>
    </source>
</evidence>
<evidence type="ECO:0000256" key="1">
    <source>
        <dbReference type="ARBA" id="ARBA00010457"/>
    </source>
</evidence>
<keyword evidence="5" id="KW-1185">Reference proteome</keyword>
<dbReference type="InterPro" id="IPR018152">
    <property type="entry name" value="SOD_Cu/Zn_BS"/>
</dbReference>
<dbReference type="OrthoDB" id="5431326at2"/>
<evidence type="ECO:0000313" key="5">
    <source>
        <dbReference type="Proteomes" id="UP000195807"/>
    </source>
</evidence>
<organism evidence="4 5">
    <name type="scientific">Croceicoccus marinus</name>
    <dbReference type="NCBI Taxonomy" id="450378"/>
    <lineage>
        <taxon>Bacteria</taxon>
        <taxon>Pseudomonadati</taxon>
        <taxon>Pseudomonadota</taxon>
        <taxon>Alphaproteobacteria</taxon>
        <taxon>Sphingomonadales</taxon>
        <taxon>Erythrobacteraceae</taxon>
        <taxon>Croceicoccus</taxon>
    </lineage>
</organism>
<dbReference type="Proteomes" id="UP000195807">
    <property type="component" value="Chromosome"/>
</dbReference>
<protein>
    <recommendedName>
        <fullName evidence="3">Superoxide dismutase copper/zinc binding domain-containing protein</fullName>
    </recommendedName>
</protein>
<dbReference type="GO" id="GO:0005507">
    <property type="term" value="F:copper ion binding"/>
    <property type="evidence" value="ECO:0007669"/>
    <property type="project" value="InterPro"/>
</dbReference>
<dbReference type="Pfam" id="PF00080">
    <property type="entry name" value="Sod_Cu"/>
    <property type="match status" value="1"/>
</dbReference>
<dbReference type="PANTHER" id="PTHR10003">
    <property type="entry name" value="SUPEROXIDE DISMUTASE CU-ZN -RELATED"/>
    <property type="match status" value="1"/>
</dbReference>
<sequence length="182" mass="18331">MLAGIGALALTACAEEPTPAEPVADNDMEMSTAEMGTETASAVLRDTEGNEVGTVTATGNGEMLMVSVDAMGMPEGMHGAHIHTTGDCSASDFTSAGGHWNPTDVNHGTQSEEPNPHAGDLPNIEIGADGTGTLEGTSTGTFSGLMDADGSAFVIHANPDDYESQPSGDAGDRIACGVFSAS</sequence>